<dbReference type="RefSeq" id="WP_104421852.1">
    <property type="nucleotide sequence ID" value="NZ_PTJC01000010.1"/>
</dbReference>
<dbReference type="Gene3D" id="1.10.1220.10">
    <property type="entry name" value="Met repressor-like"/>
    <property type="match status" value="1"/>
</dbReference>
<evidence type="ECO:0000313" key="2">
    <source>
        <dbReference type="EMBL" id="PPK83923.1"/>
    </source>
</evidence>
<protein>
    <recommendedName>
        <fullName evidence="4">ParG protein</fullName>
    </recommendedName>
</protein>
<keyword evidence="3" id="KW-1185">Reference proteome</keyword>
<dbReference type="InterPro" id="IPR013321">
    <property type="entry name" value="Arc_rbn_hlx_hlx"/>
</dbReference>
<dbReference type="SUPFAM" id="SSF47598">
    <property type="entry name" value="Ribbon-helix-helix"/>
    <property type="match status" value="1"/>
</dbReference>
<dbReference type="EMBL" id="PTJC01000010">
    <property type="protein sequence ID" value="PPK83923.1"/>
    <property type="molecule type" value="Genomic_DNA"/>
</dbReference>
<comment type="caution">
    <text evidence="2">The sequence shown here is derived from an EMBL/GenBank/DDBJ whole genome shotgun (WGS) entry which is preliminary data.</text>
</comment>
<dbReference type="AlphaFoldDB" id="A0A2S6HZR4"/>
<dbReference type="OrthoDB" id="1494514at2"/>
<organism evidence="2 3">
    <name type="scientific">Neolewinella xylanilytica</name>
    <dbReference type="NCBI Taxonomy" id="1514080"/>
    <lineage>
        <taxon>Bacteria</taxon>
        <taxon>Pseudomonadati</taxon>
        <taxon>Bacteroidota</taxon>
        <taxon>Saprospiria</taxon>
        <taxon>Saprospirales</taxon>
        <taxon>Lewinellaceae</taxon>
        <taxon>Neolewinella</taxon>
    </lineage>
</organism>
<evidence type="ECO:0000313" key="3">
    <source>
        <dbReference type="Proteomes" id="UP000237662"/>
    </source>
</evidence>
<dbReference type="InterPro" id="IPR010985">
    <property type="entry name" value="Ribbon_hlx_hlx"/>
</dbReference>
<evidence type="ECO:0008006" key="4">
    <source>
        <dbReference type="Google" id="ProtNLM"/>
    </source>
</evidence>
<feature type="region of interest" description="Disordered" evidence="1">
    <location>
        <begin position="1"/>
        <end position="34"/>
    </location>
</feature>
<accession>A0A2S6HZR4</accession>
<name>A0A2S6HZR4_9BACT</name>
<proteinExistence type="predicted"/>
<dbReference type="Proteomes" id="UP000237662">
    <property type="component" value="Unassembled WGS sequence"/>
</dbReference>
<evidence type="ECO:0000256" key="1">
    <source>
        <dbReference type="SAM" id="MobiDB-lite"/>
    </source>
</evidence>
<sequence>MADIKKPARRGKKGTPPKMDETSQNLAKPSTTEQAPLNFKVDAEFKKQYKLYALEHGISMVDLLKASFEAYKQ</sequence>
<dbReference type="GO" id="GO:0006355">
    <property type="term" value="P:regulation of DNA-templated transcription"/>
    <property type="evidence" value="ECO:0007669"/>
    <property type="project" value="InterPro"/>
</dbReference>
<feature type="compositionally biased region" description="Polar residues" evidence="1">
    <location>
        <begin position="22"/>
        <end position="34"/>
    </location>
</feature>
<gene>
    <name evidence="2" type="ORF">CLV84_4295</name>
</gene>
<reference evidence="2 3" key="1">
    <citation type="submission" date="2018-02" db="EMBL/GenBank/DDBJ databases">
        <title>Genomic Encyclopedia of Archaeal and Bacterial Type Strains, Phase II (KMG-II): from individual species to whole genera.</title>
        <authorList>
            <person name="Goeker M."/>
        </authorList>
    </citation>
    <scope>NUCLEOTIDE SEQUENCE [LARGE SCALE GENOMIC DNA]</scope>
    <source>
        <strain evidence="2 3">DSM 29526</strain>
    </source>
</reference>